<dbReference type="GO" id="GO:0006281">
    <property type="term" value="P:DNA repair"/>
    <property type="evidence" value="ECO:0007669"/>
    <property type="project" value="InterPro"/>
</dbReference>
<evidence type="ECO:0000259" key="2">
    <source>
        <dbReference type="Pfam" id="PF02805"/>
    </source>
</evidence>
<dbReference type="Proteomes" id="UP000752292">
    <property type="component" value="Unassembled WGS sequence"/>
</dbReference>
<dbReference type="GO" id="GO:0006355">
    <property type="term" value="P:regulation of DNA-templated transcription"/>
    <property type="evidence" value="ECO:0007669"/>
    <property type="project" value="InterPro"/>
</dbReference>
<keyword evidence="1" id="KW-0010">Activator</keyword>
<dbReference type="Gene3D" id="3.40.10.10">
    <property type="entry name" value="DNA Methylphosphotriester Repair Domain"/>
    <property type="match status" value="1"/>
</dbReference>
<gene>
    <name evidence="3" type="ORF">HY618_06185</name>
</gene>
<feature type="non-terminal residue" evidence="3">
    <location>
        <position position="78"/>
    </location>
</feature>
<feature type="domain" description="Ada DNA repair metal-binding" evidence="2">
    <location>
        <begin position="6"/>
        <end position="68"/>
    </location>
</feature>
<evidence type="ECO:0000313" key="4">
    <source>
        <dbReference type="Proteomes" id="UP000752292"/>
    </source>
</evidence>
<dbReference type="SUPFAM" id="SSF57884">
    <property type="entry name" value="Ada DNA repair protein, N-terminal domain (N-Ada 10)"/>
    <property type="match status" value="1"/>
</dbReference>
<dbReference type="GO" id="GO:0008270">
    <property type="term" value="F:zinc ion binding"/>
    <property type="evidence" value="ECO:0007669"/>
    <property type="project" value="InterPro"/>
</dbReference>
<name>A0A932ZXI1_UNCTE</name>
<reference evidence="3" key="1">
    <citation type="submission" date="2020-07" db="EMBL/GenBank/DDBJ databases">
        <title>Huge and variable diversity of episymbiotic CPR bacteria and DPANN archaea in groundwater ecosystems.</title>
        <authorList>
            <person name="He C.Y."/>
            <person name="Keren R."/>
            <person name="Whittaker M."/>
            <person name="Farag I.F."/>
            <person name="Doudna J."/>
            <person name="Cate J.H.D."/>
            <person name="Banfield J.F."/>
        </authorList>
    </citation>
    <scope>NUCLEOTIDE SEQUENCE</scope>
    <source>
        <strain evidence="3">NC_groundwater_1370_Ag_S-0.2um_69_93</strain>
    </source>
</reference>
<sequence>MDDQTLWEAVAARDARWDGRFVYAVRSTGVYCRPSCPSRRPGRAQVRFFPLPELAEAEGFRPCRRCHPRRADWDPRLD</sequence>
<comment type="caution">
    <text evidence="3">The sequence shown here is derived from an EMBL/GenBank/DDBJ whole genome shotgun (WGS) entry which is preliminary data.</text>
</comment>
<dbReference type="InterPro" id="IPR035451">
    <property type="entry name" value="Ada-like_dom_sf"/>
</dbReference>
<organism evidence="3 4">
    <name type="scientific">Tectimicrobiota bacterium</name>
    <dbReference type="NCBI Taxonomy" id="2528274"/>
    <lineage>
        <taxon>Bacteria</taxon>
        <taxon>Pseudomonadati</taxon>
        <taxon>Nitrospinota/Tectimicrobiota group</taxon>
        <taxon>Candidatus Tectimicrobiota</taxon>
    </lineage>
</organism>
<dbReference type="GO" id="GO:0008168">
    <property type="term" value="F:methyltransferase activity"/>
    <property type="evidence" value="ECO:0007669"/>
    <property type="project" value="InterPro"/>
</dbReference>
<dbReference type="EMBL" id="JACQRX010000271">
    <property type="protein sequence ID" value="MBI4252032.1"/>
    <property type="molecule type" value="Genomic_DNA"/>
</dbReference>
<protein>
    <submittedName>
        <fullName evidence="3">Bifunctional transcriptional activator/DNA repair enzyme protein Ada</fullName>
    </submittedName>
</protein>
<evidence type="ECO:0000313" key="3">
    <source>
        <dbReference type="EMBL" id="MBI4252032.1"/>
    </source>
</evidence>
<dbReference type="InterPro" id="IPR004026">
    <property type="entry name" value="Ada_DNA_repair_Zn-bd"/>
</dbReference>
<accession>A0A932ZXI1</accession>
<evidence type="ECO:0000256" key="1">
    <source>
        <dbReference type="ARBA" id="ARBA00023159"/>
    </source>
</evidence>
<proteinExistence type="predicted"/>
<dbReference type="GO" id="GO:0003677">
    <property type="term" value="F:DNA binding"/>
    <property type="evidence" value="ECO:0007669"/>
    <property type="project" value="InterPro"/>
</dbReference>
<dbReference type="Pfam" id="PF02805">
    <property type="entry name" value="Ada_Zn_binding"/>
    <property type="match status" value="1"/>
</dbReference>
<dbReference type="AlphaFoldDB" id="A0A932ZXI1"/>